<name>A0A2G8TLB7_9BURK</name>
<dbReference type="GO" id="GO:0030234">
    <property type="term" value="F:enzyme regulator activity"/>
    <property type="evidence" value="ECO:0007669"/>
    <property type="project" value="TreeGrafter"/>
</dbReference>
<dbReference type="EMBL" id="PDOC01000001">
    <property type="protein sequence ID" value="PIL46779.1"/>
    <property type="molecule type" value="Genomic_DNA"/>
</dbReference>
<feature type="chain" id="PRO_5013936833" description="LppC family lipoprotein" evidence="2">
    <location>
        <begin position="23"/>
        <end position="421"/>
    </location>
</feature>
<keyword evidence="1" id="KW-0472">Membrane</keyword>
<dbReference type="PANTHER" id="PTHR38038:SF1">
    <property type="entry name" value="PENICILLIN-BINDING PROTEIN ACTIVATOR LPOA"/>
    <property type="match status" value="1"/>
</dbReference>
<comment type="caution">
    <text evidence="3">The sequence shown here is derived from an EMBL/GenBank/DDBJ whole genome shotgun (WGS) entry which is preliminary data.</text>
</comment>
<dbReference type="PROSITE" id="PS51257">
    <property type="entry name" value="PROKAR_LIPOPROTEIN"/>
    <property type="match status" value="1"/>
</dbReference>
<accession>A0A2G8TLB7</accession>
<dbReference type="Proteomes" id="UP000230390">
    <property type="component" value="Unassembled WGS sequence"/>
</dbReference>
<dbReference type="InterPro" id="IPR007443">
    <property type="entry name" value="LpoA"/>
</dbReference>
<dbReference type="PANTHER" id="PTHR38038">
    <property type="entry name" value="PENICILLIN-BINDING PROTEIN ACTIVATOR LPOA"/>
    <property type="match status" value="1"/>
</dbReference>
<keyword evidence="2" id="KW-0732">Signal</keyword>
<organism evidence="3 4">
    <name type="scientific">Massilia eurypsychrophila</name>
    <dbReference type="NCBI Taxonomy" id="1485217"/>
    <lineage>
        <taxon>Bacteria</taxon>
        <taxon>Pseudomonadati</taxon>
        <taxon>Pseudomonadota</taxon>
        <taxon>Betaproteobacteria</taxon>
        <taxon>Burkholderiales</taxon>
        <taxon>Oxalobacteraceae</taxon>
        <taxon>Telluria group</taxon>
        <taxon>Massilia</taxon>
    </lineage>
</organism>
<evidence type="ECO:0000313" key="4">
    <source>
        <dbReference type="Proteomes" id="UP000230390"/>
    </source>
</evidence>
<dbReference type="GO" id="GO:0009252">
    <property type="term" value="P:peptidoglycan biosynthetic process"/>
    <property type="evidence" value="ECO:0007669"/>
    <property type="project" value="TreeGrafter"/>
</dbReference>
<reference evidence="3 4" key="1">
    <citation type="submission" date="2017-10" db="EMBL/GenBank/DDBJ databases">
        <title>Massilia psychrophilum sp. nov., a novel purple-pigmented bacterium isolated from Tianshan glacier, Xinjiang Municipality, China.</title>
        <authorList>
            <person name="Wang H."/>
        </authorList>
    </citation>
    <scope>NUCLEOTIDE SEQUENCE [LARGE SCALE GENOMIC DNA]</scope>
    <source>
        <strain evidence="3 4">JCM 30074</strain>
    </source>
</reference>
<gene>
    <name evidence="3" type="ORF">CR105_01090</name>
</gene>
<dbReference type="GO" id="GO:0031241">
    <property type="term" value="C:periplasmic side of cell outer membrane"/>
    <property type="evidence" value="ECO:0007669"/>
    <property type="project" value="TreeGrafter"/>
</dbReference>
<keyword evidence="4" id="KW-1185">Reference proteome</keyword>
<proteinExistence type="predicted"/>
<dbReference type="OrthoDB" id="9152130at2"/>
<evidence type="ECO:0000256" key="2">
    <source>
        <dbReference type="SAM" id="SignalP"/>
    </source>
</evidence>
<dbReference type="Pfam" id="PF04348">
    <property type="entry name" value="LppC"/>
    <property type="match status" value="1"/>
</dbReference>
<dbReference type="InterPro" id="IPR028082">
    <property type="entry name" value="Peripla_BP_I"/>
</dbReference>
<evidence type="ECO:0000256" key="1">
    <source>
        <dbReference type="ARBA" id="ARBA00023136"/>
    </source>
</evidence>
<dbReference type="CDD" id="cd06339">
    <property type="entry name" value="PBP1_YraM_LppC_lipoprotein-like"/>
    <property type="match status" value="1"/>
</dbReference>
<dbReference type="Gene3D" id="3.40.50.2300">
    <property type="match status" value="2"/>
</dbReference>
<sequence length="421" mass="43922">MPIKCLKGLFAALAGITILSLGGCSTPCELPGRSCAPVESYSAVPPPVRAVERPRADAVPPPPVALPQPAAPMQTMPVEAPDAAPAAKGPVRIGLMLPLRSEALGAPADALRAGFMAAWERDRAGFTVNLIETGDSPQETLDAYAGALRQNDIVVGPLARSAVTALASSALVTKPTIALNHPEAAARAVTLPPQMLVIGLSIEDEARQVAKWAASEHPGGAALIVSGASAWQRRIASSFAAQWKQLGYKSQTIVLADSNGYLSEAALGQLSSQVATALPTFVFTALDPSQAGQVRGAVGADLPAYGTSSVNPGPEASIAELDGMRLLDMPWQVQPSHQAVMVYPRWLGTTRTLDMDRLYALGIDAFRVAREIALRPGADFALDGVTGRLSVSFGRGAPRFERVQPAAVYQGGGYTLVPDGR</sequence>
<evidence type="ECO:0000313" key="3">
    <source>
        <dbReference type="EMBL" id="PIL46779.1"/>
    </source>
</evidence>
<dbReference type="RefSeq" id="WP_099786581.1">
    <property type="nucleotide sequence ID" value="NZ_JBHLYV010000100.1"/>
</dbReference>
<protein>
    <recommendedName>
        <fullName evidence="5">LppC family lipoprotein</fullName>
    </recommendedName>
</protein>
<dbReference type="SUPFAM" id="SSF53822">
    <property type="entry name" value="Periplasmic binding protein-like I"/>
    <property type="match status" value="1"/>
</dbReference>
<feature type="signal peptide" evidence="2">
    <location>
        <begin position="1"/>
        <end position="22"/>
    </location>
</feature>
<evidence type="ECO:0008006" key="5">
    <source>
        <dbReference type="Google" id="ProtNLM"/>
    </source>
</evidence>
<dbReference type="AlphaFoldDB" id="A0A2G8TLB7"/>